<keyword evidence="2" id="KW-1185">Reference proteome</keyword>
<organism evidence="1 2">
    <name type="scientific">Puccinia striiformis</name>
    <dbReference type="NCBI Taxonomy" id="27350"/>
    <lineage>
        <taxon>Eukaryota</taxon>
        <taxon>Fungi</taxon>
        <taxon>Dikarya</taxon>
        <taxon>Basidiomycota</taxon>
        <taxon>Pucciniomycotina</taxon>
        <taxon>Pucciniomycetes</taxon>
        <taxon>Pucciniales</taxon>
        <taxon>Pucciniaceae</taxon>
        <taxon>Puccinia</taxon>
    </lineage>
</organism>
<reference evidence="1" key="1">
    <citation type="submission" date="2017-12" db="EMBL/GenBank/DDBJ databases">
        <title>Gene loss provides genomic basis for host adaptation in cereal stripe rust fungi.</title>
        <authorList>
            <person name="Xia C."/>
        </authorList>
    </citation>
    <scope>NUCLEOTIDE SEQUENCE [LARGE SCALE GENOMIC DNA]</scope>
    <source>
        <strain evidence="1">93-210</strain>
    </source>
</reference>
<protein>
    <submittedName>
        <fullName evidence="1">Uncharacterized protein</fullName>
    </submittedName>
</protein>
<dbReference type="Proteomes" id="UP000239156">
    <property type="component" value="Unassembled WGS sequence"/>
</dbReference>
<dbReference type="VEuPathDB" id="FungiDB:PSTT_13270"/>
<dbReference type="AlphaFoldDB" id="A0A2S4USD2"/>
<dbReference type="VEuPathDB" id="FungiDB:PSHT_12826"/>
<dbReference type="PANTHER" id="PTHR37574:SF1">
    <property type="entry name" value="LIPASE B"/>
    <property type="match status" value="1"/>
</dbReference>
<comment type="caution">
    <text evidence="1">The sequence shown here is derived from an EMBL/GenBank/DDBJ whole genome shotgun (WGS) entry which is preliminary data.</text>
</comment>
<dbReference type="InterPro" id="IPR029058">
    <property type="entry name" value="AB_hydrolase_fold"/>
</dbReference>
<name>A0A2S4USD2_9BASI</name>
<gene>
    <name evidence="1" type="ORF">PSTT_13270</name>
</gene>
<dbReference type="EMBL" id="PKSL01000183">
    <property type="protein sequence ID" value="POW00226.1"/>
    <property type="molecule type" value="Genomic_DNA"/>
</dbReference>
<dbReference type="PANTHER" id="PTHR37574">
    <property type="entry name" value="LIPASE B"/>
    <property type="match status" value="1"/>
</dbReference>
<evidence type="ECO:0000313" key="2">
    <source>
        <dbReference type="Proteomes" id="UP000239156"/>
    </source>
</evidence>
<dbReference type="Gene3D" id="3.40.50.1820">
    <property type="entry name" value="alpha/beta hydrolase"/>
    <property type="match status" value="1"/>
</dbReference>
<dbReference type="InterPro" id="IPR053228">
    <property type="entry name" value="Stereospecific_Lipase"/>
</dbReference>
<feature type="non-terminal residue" evidence="1">
    <location>
        <position position="1"/>
    </location>
</feature>
<sequence>PQRSSFFLSLPSQPSRMSTISKADVGIPLAEEVCICDQTSVSRRNFEVLNTSRPLSQAFFKTFSVVAPRVALLTRQRYCKYASSQVNRASGTPTLNNPYFVCNPNPVGGPRSYTGGGIPPTTLAGSLVAGTQIAVQEVRILDGVSSLLPLGGGSPGGGVNDILNGVPRFKPAVSTATPDHDHTGRCPLDSIRKCLSTNDNLSFRPQRTEGVVYVQKTCHQIRKRARQVKKQVDVTGGNGQQAWSRVRSPTYHFGFYSTDLERLQSPYAQYLPRQGFSPCWWIIQITYNPCLERKTFLKKIPHHVFCNPKSTGDVQLTAEYVAYAIKYLSTQSRPADQYCIIQSRRPGLHAMGPESRSNSSRLLISLLPVQHSGLRRKSGKEFCRFGCPFHGTTLASVVCPLLDVIGGCLPALFQMISSSRLVKALNAPVPGSGARALVPTTSVYSRNDEIVVPQTGSRPISALDGASNIAVQDICGVTHVADHFLLIGDLAAYSIAVDALMSGRPANPATVDNSLGGQAASLGNDLKYAFATLIGNTNDRISSLLKTATTLLYVCRRGFATGCTGNGFSAPQDRDPLLNNLPTMVNGVGSLLGGLVR</sequence>
<evidence type="ECO:0000313" key="1">
    <source>
        <dbReference type="EMBL" id="POW00226.1"/>
    </source>
</evidence>
<proteinExistence type="predicted"/>
<accession>A0A2S4USD2</accession>